<name>A0A4R7KRJ0_9CLOT</name>
<keyword evidence="2" id="KW-1185">Reference proteome</keyword>
<comment type="caution">
    <text evidence="1">The sequence shown here is derived from an EMBL/GenBank/DDBJ whole genome shotgun (WGS) entry which is preliminary data.</text>
</comment>
<evidence type="ECO:0000313" key="2">
    <source>
        <dbReference type="Proteomes" id="UP000295325"/>
    </source>
</evidence>
<dbReference type="AlphaFoldDB" id="A0A4R7KRJ0"/>
<dbReference type="EMBL" id="SOAZ01000007">
    <property type="protein sequence ID" value="TDT61314.1"/>
    <property type="molecule type" value="Genomic_DNA"/>
</dbReference>
<dbReference type="OrthoDB" id="2876964at2"/>
<protein>
    <submittedName>
        <fullName evidence="1">Uncharacterized protein</fullName>
    </submittedName>
</protein>
<dbReference type="Proteomes" id="UP000295325">
    <property type="component" value="Unassembled WGS sequence"/>
</dbReference>
<dbReference type="RefSeq" id="WP_133627794.1">
    <property type="nucleotide sequence ID" value="NZ_SOAZ01000007.1"/>
</dbReference>
<reference evidence="1 2" key="1">
    <citation type="submission" date="2019-03" db="EMBL/GenBank/DDBJ databases">
        <title>Genomic Encyclopedia of Type Strains, Phase IV (KMG-IV): sequencing the most valuable type-strain genomes for metagenomic binning, comparative biology and taxonomic classification.</title>
        <authorList>
            <person name="Goeker M."/>
        </authorList>
    </citation>
    <scope>NUCLEOTIDE SEQUENCE [LARGE SCALE GENOMIC DNA]</scope>
    <source>
        <strain evidence="1 2">DSM 24455</strain>
    </source>
</reference>
<accession>A0A4R7KRJ0</accession>
<evidence type="ECO:0000313" key="1">
    <source>
        <dbReference type="EMBL" id="TDT61314.1"/>
    </source>
</evidence>
<sequence length="222" mass="26011">MVKIYLKFDQDIPQYACSSCSNCSSVFGKSLCSIKDRGCCWYFPKFTLHDIHKMTKSEEGLKILDKILTLPEVKVYNYYIHAKGYFDEIGYKKYMESRQSNQYAVQDKSIFFRACPFIKPGSGCTLPVKYRSYVCNFYICDEILSEACKYDGFEAYLKERSSYVKWVEWENRSLEHLLEERGLNLVNNFHEIIGVLKDIPLDNYEFPQLKPIEIIAEYNLGA</sequence>
<proteinExistence type="predicted"/>
<gene>
    <name evidence="1" type="ORF">EDD71_10739</name>
</gene>
<organism evidence="1 2">
    <name type="scientific">Fonticella tunisiensis</name>
    <dbReference type="NCBI Taxonomy" id="1096341"/>
    <lineage>
        <taxon>Bacteria</taxon>
        <taxon>Bacillati</taxon>
        <taxon>Bacillota</taxon>
        <taxon>Clostridia</taxon>
        <taxon>Eubacteriales</taxon>
        <taxon>Clostridiaceae</taxon>
        <taxon>Fonticella</taxon>
    </lineage>
</organism>